<evidence type="ECO:0000313" key="3">
    <source>
        <dbReference type="Proteomes" id="UP000035740"/>
    </source>
</evidence>
<organism evidence="2 3">
    <name type="scientific">Beta vulgaris subsp. vulgaris</name>
    <name type="common">Beet</name>
    <dbReference type="NCBI Taxonomy" id="3555"/>
    <lineage>
        <taxon>Eukaryota</taxon>
        <taxon>Viridiplantae</taxon>
        <taxon>Streptophyta</taxon>
        <taxon>Embryophyta</taxon>
        <taxon>Tracheophyta</taxon>
        <taxon>Spermatophyta</taxon>
        <taxon>Magnoliopsida</taxon>
        <taxon>eudicotyledons</taxon>
        <taxon>Gunneridae</taxon>
        <taxon>Pentapetalae</taxon>
        <taxon>Caryophyllales</taxon>
        <taxon>Chenopodiaceae</taxon>
        <taxon>Betoideae</taxon>
        <taxon>Beta</taxon>
    </lineage>
</organism>
<sequence length="108" mass="11698">MTTGRINQVTIVRRGWPSVSRGARRDISTGQRSESAPATGAPACAANPRSGHPFYPSKFPRPAFATHHPARGGEARPSQEEIPSRSFSRCFSGSRRLQQLCTAVARGH</sequence>
<dbReference type="Gramene" id="KMS65233">
    <property type="protein sequence ID" value="KMS65233"/>
    <property type="gene ID" value="BVRB_038060"/>
</dbReference>
<accession>A0A0J7YQ00</accession>
<protein>
    <submittedName>
        <fullName evidence="2">Uncharacterized protein</fullName>
    </submittedName>
</protein>
<dbReference type="OrthoDB" id="5154292at2759"/>
<feature type="compositionally biased region" description="Basic and acidic residues" evidence="1">
    <location>
        <begin position="71"/>
        <end position="83"/>
    </location>
</feature>
<feature type="compositionally biased region" description="Low complexity" evidence="1">
    <location>
        <begin position="36"/>
        <end position="48"/>
    </location>
</feature>
<keyword evidence="3" id="KW-1185">Reference proteome</keyword>
<evidence type="ECO:0000313" key="2">
    <source>
        <dbReference type="EMBL" id="KMS65233.1"/>
    </source>
</evidence>
<dbReference type="Proteomes" id="UP000035740">
    <property type="component" value="Unassembled WGS sequence"/>
</dbReference>
<dbReference type="AlphaFoldDB" id="A0A0J7YQ00"/>
<reference evidence="2 3" key="1">
    <citation type="journal article" date="2014" name="Nature">
        <title>The genome of the recently domesticated crop plant sugar beet (Beta vulgaris).</title>
        <authorList>
            <person name="Dohm J.C."/>
            <person name="Minoche A.E."/>
            <person name="Holtgrawe D."/>
            <person name="Capella-Gutierrez S."/>
            <person name="Zakrzewski F."/>
            <person name="Tafer H."/>
            <person name="Rupp O."/>
            <person name="Sorensen T.R."/>
            <person name="Stracke R."/>
            <person name="Reinhardt R."/>
            <person name="Goesmann A."/>
            <person name="Kraft T."/>
            <person name="Schulz B."/>
            <person name="Stadler P.F."/>
            <person name="Schmidt T."/>
            <person name="Gabaldon T."/>
            <person name="Lehrach H."/>
            <person name="Weisshaar B."/>
            <person name="Himmelbauer H."/>
        </authorList>
    </citation>
    <scope>NUCLEOTIDE SEQUENCE [LARGE SCALE GENOMIC DNA]</scope>
    <source>
        <tissue evidence="2">Taproot</tissue>
    </source>
</reference>
<name>A0A0J7YQ00_BETVV</name>
<proteinExistence type="predicted"/>
<gene>
    <name evidence="2" type="ORF">BVRB_038060</name>
</gene>
<dbReference type="EMBL" id="KQ112330">
    <property type="protein sequence ID" value="KMS65233.1"/>
    <property type="molecule type" value="Genomic_DNA"/>
</dbReference>
<feature type="region of interest" description="Disordered" evidence="1">
    <location>
        <begin position="17"/>
        <end position="87"/>
    </location>
</feature>
<evidence type="ECO:0000256" key="1">
    <source>
        <dbReference type="SAM" id="MobiDB-lite"/>
    </source>
</evidence>